<dbReference type="InterPro" id="IPR001328">
    <property type="entry name" value="Pept_tRNA_hydro"/>
</dbReference>
<dbReference type="HAMAP" id="MF_00083">
    <property type="entry name" value="Pept_tRNA_hydro_bact"/>
    <property type="match status" value="1"/>
</dbReference>
<dbReference type="PANTHER" id="PTHR17224">
    <property type="entry name" value="PEPTIDYL-TRNA HYDROLASE"/>
    <property type="match status" value="1"/>
</dbReference>
<comment type="subcellular location">
    <subcellularLocation>
        <location evidence="8">Cytoplasm</location>
    </subcellularLocation>
</comment>
<dbReference type="AlphaFoldDB" id="A0A449BBB6"/>
<dbReference type="PANTHER" id="PTHR17224:SF1">
    <property type="entry name" value="PEPTIDYL-TRNA HYDROLASE"/>
    <property type="match status" value="1"/>
</dbReference>
<dbReference type="CDD" id="cd00462">
    <property type="entry name" value="PTH"/>
    <property type="match status" value="1"/>
</dbReference>
<comment type="similarity">
    <text evidence="5 8 10">Belongs to the PTH family.</text>
</comment>
<keyword evidence="2 8" id="KW-0820">tRNA-binding</keyword>
<keyword evidence="12" id="KW-1185">Reference proteome</keyword>
<comment type="subunit">
    <text evidence="8">Monomer.</text>
</comment>
<evidence type="ECO:0000256" key="4">
    <source>
        <dbReference type="ARBA" id="ARBA00022884"/>
    </source>
</evidence>
<dbReference type="PROSITE" id="PS01196">
    <property type="entry name" value="PEPT_TRNA_HYDROL_2"/>
    <property type="match status" value="1"/>
</dbReference>
<dbReference type="FunFam" id="3.40.50.1470:FF:000001">
    <property type="entry name" value="Peptidyl-tRNA hydrolase"/>
    <property type="match status" value="1"/>
</dbReference>
<feature type="site" description="Discriminates between blocked and unblocked aminoacyl-tRNA" evidence="8">
    <location>
        <position position="9"/>
    </location>
</feature>
<feature type="active site" description="Proton acceptor" evidence="8">
    <location>
        <position position="19"/>
    </location>
</feature>
<accession>A0A449BBB6</accession>
<evidence type="ECO:0000313" key="12">
    <source>
        <dbReference type="Proteomes" id="UP000289841"/>
    </source>
</evidence>
<evidence type="ECO:0000256" key="1">
    <source>
        <dbReference type="ARBA" id="ARBA00013260"/>
    </source>
</evidence>
<dbReference type="OrthoDB" id="9800507at2"/>
<organism evidence="11 12">
    <name type="scientific">Haploplasma axanthum</name>
    <name type="common">Acholeplasma axanthum</name>
    <dbReference type="NCBI Taxonomy" id="29552"/>
    <lineage>
        <taxon>Bacteria</taxon>
        <taxon>Bacillati</taxon>
        <taxon>Mycoplasmatota</taxon>
        <taxon>Mollicutes</taxon>
        <taxon>Acholeplasmatales</taxon>
        <taxon>Acholeplasmataceae</taxon>
        <taxon>Haploplasma</taxon>
    </lineage>
</organism>
<dbReference type="GO" id="GO:0005737">
    <property type="term" value="C:cytoplasm"/>
    <property type="evidence" value="ECO:0007669"/>
    <property type="project" value="UniProtKB-SubCell"/>
</dbReference>
<keyword evidence="4 8" id="KW-0694">RNA-binding</keyword>
<dbReference type="KEGG" id="aaxa:NCTC10138_00106"/>
<evidence type="ECO:0000256" key="8">
    <source>
        <dbReference type="HAMAP-Rule" id="MF_00083"/>
    </source>
</evidence>
<dbReference type="InterPro" id="IPR036416">
    <property type="entry name" value="Pept_tRNA_hydro_sf"/>
</dbReference>
<dbReference type="GO" id="GO:0004045">
    <property type="term" value="F:peptidyl-tRNA hydrolase activity"/>
    <property type="evidence" value="ECO:0007669"/>
    <property type="project" value="UniProtKB-UniRule"/>
</dbReference>
<keyword evidence="8" id="KW-0963">Cytoplasm</keyword>
<dbReference type="GO" id="GO:0072344">
    <property type="term" value="P:rescue of stalled ribosome"/>
    <property type="evidence" value="ECO:0007669"/>
    <property type="project" value="UniProtKB-UniRule"/>
</dbReference>
<dbReference type="RefSeq" id="WP_026390716.1">
    <property type="nucleotide sequence ID" value="NZ_LR215048.1"/>
</dbReference>
<dbReference type="EMBL" id="LR215048">
    <property type="protein sequence ID" value="VEU79693.1"/>
    <property type="molecule type" value="Genomic_DNA"/>
</dbReference>
<dbReference type="NCBIfam" id="TIGR00447">
    <property type="entry name" value="pth"/>
    <property type="match status" value="1"/>
</dbReference>
<evidence type="ECO:0000256" key="7">
    <source>
        <dbReference type="ARBA" id="ARBA00050038"/>
    </source>
</evidence>
<feature type="binding site" evidence="8">
    <location>
        <position position="113"/>
    </location>
    <ligand>
        <name>tRNA</name>
        <dbReference type="ChEBI" id="CHEBI:17843"/>
    </ligand>
</feature>
<dbReference type="Pfam" id="PF01195">
    <property type="entry name" value="Pept_tRNA_hydro"/>
    <property type="match status" value="1"/>
</dbReference>
<dbReference type="EC" id="3.1.1.29" evidence="1 8"/>
<dbReference type="Gene3D" id="3.40.50.1470">
    <property type="entry name" value="Peptidyl-tRNA hydrolase"/>
    <property type="match status" value="1"/>
</dbReference>
<dbReference type="STRING" id="1278311.GCA_000428705_01245"/>
<dbReference type="GO" id="GO:0006515">
    <property type="term" value="P:protein quality control for misfolded or incompletely synthesized proteins"/>
    <property type="evidence" value="ECO:0007669"/>
    <property type="project" value="UniProtKB-UniRule"/>
</dbReference>
<dbReference type="GO" id="GO:0000049">
    <property type="term" value="F:tRNA binding"/>
    <property type="evidence" value="ECO:0007669"/>
    <property type="project" value="UniProtKB-UniRule"/>
</dbReference>
<keyword evidence="3 8" id="KW-0378">Hydrolase</keyword>
<dbReference type="InterPro" id="IPR018171">
    <property type="entry name" value="Pept_tRNA_hydro_CS"/>
</dbReference>
<comment type="catalytic activity">
    <reaction evidence="6 8 9">
        <text>an N-acyl-L-alpha-aminoacyl-tRNA + H2O = an N-acyl-L-amino acid + a tRNA + H(+)</text>
        <dbReference type="Rhea" id="RHEA:54448"/>
        <dbReference type="Rhea" id="RHEA-COMP:10123"/>
        <dbReference type="Rhea" id="RHEA-COMP:13883"/>
        <dbReference type="ChEBI" id="CHEBI:15377"/>
        <dbReference type="ChEBI" id="CHEBI:15378"/>
        <dbReference type="ChEBI" id="CHEBI:59874"/>
        <dbReference type="ChEBI" id="CHEBI:78442"/>
        <dbReference type="ChEBI" id="CHEBI:138191"/>
        <dbReference type="EC" id="3.1.1.29"/>
    </reaction>
</comment>
<feature type="site" description="Stabilizes the basic form of H active site to accept a proton" evidence="8">
    <location>
        <position position="92"/>
    </location>
</feature>
<dbReference type="PROSITE" id="PS01195">
    <property type="entry name" value="PEPT_TRNA_HYDROL_1"/>
    <property type="match status" value="1"/>
</dbReference>
<name>A0A449BBB6_HAPAX</name>
<proteinExistence type="inferred from homology"/>
<evidence type="ECO:0000256" key="5">
    <source>
        <dbReference type="ARBA" id="ARBA00038063"/>
    </source>
</evidence>
<sequence length="189" mass="21523">MKLILGLGNIGEKYELTRHNVGFIVLDELANLYALDFKYDKDLEALIATKKINNEKVVFAKPTTYVNLSGNALSKIMKYYKIAKEDILVIYDDINLDLGRIRVRETNGHGGHNGIKDIIRHLSAQDFKRIRVGVGLDKSMPLDHYVLGKFSKNEIEILKPAVIDIMGAVDLFTKNIYFKDIMTKYNTQT</sequence>
<dbReference type="Proteomes" id="UP000289841">
    <property type="component" value="Chromosome"/>
</dbReference>
<evidence type="ECO:0000313" key="11">
    <source>
        <dbReference type="EMBL" id="VEU79693.1"/>
    </source>
</evidence>
<feature type="binding site" evidence="8">
    <location>
        <position position="65"/>
    </location>
    <ligand>
        <name>tRNA</name>
        <dbReference type="ChEBI" id="CHEBI:17843"/>
    </ligand>
</feature>
<comment type="function">
    <text evidence="8">Hydrolyzes ribosome-free peptidyl-tRNAs (with 1 or more amino acids incorporated), which drop off the ribosome during protein synthesis, or as a result of ribosome stalling.</text>
</comment>
<evidence type="ECO:0000256" key="10">
    <source>
        <dbReference type="RuleBase" id="RU004320"/>
    </source>
</evidence>
<evidence type="ECO:0000256" key="2">
    <source>
        <dbReference type="ARBA" id="ARBA00022555"/>
    </source>
</evidence>
<evidence type="ECO:0000256" key="9">
    <source>
        <dbReference type="RuleBase" id="RU000673"/>
    </source>
</evidence>
<feature type="binding site" evidence="8">
    <location>
        <position position="67"/>
    </location>
    <ligand>
        <name>tRNA</name>
        <dbReference type="ChEBI" id="CHEBI:17843"/>
    </ligand>
</feature>
<gene>
    <name evidence="8 11" type="primary">pth</name>
    <name evidence="11" type="ORF">NCTC10138_00106</name>
</gene>
<comment type="function">
    <text evidence="8">Catalyzes the release of premature peptidyl moieties from peptidyl-tRNA molecules trapped in stalled 50S ribosomal subunits, and thus maintains levels of free tRNAs and 50S ribosomes.</text>
</comment>
<evidence type="ECO:0000256" key="6">
    <source>
        <dbReference type="ARBA" id="ARBA00048707"/>
    </source>
</evidence>
<reference evidence="11 12" key="1">
    <citation type="submission" date="2019-01" db="EMBL/GenBank/DDBJ databases">
        <authorList>
            <consortium name="Pathogen Informatics"/>
        </authorList>
    </citation>
    <scope>NUCLEOTIDE SEQUENCE [LARGE SCALE GENOMIC DNA]</scope>
    <source>
        <strain evidence="11 12">NCTC10138</strain>
    </source>
</reference>
<protein>
    <recommendedName>
        <fullName evidence="7 8">Peptidyl-tRNA hydrolase</fullName>
        <shortName evidence="8">Pth</shortName>
        <ecNumber evidence="1 8">3.1.1.29</ecNumber>
    </recommendedName>
</protein>
<feature type="binding site" evidence="8">
    <location>
        <position position="14"/>
    </location>
    <ligand>
        <name>tRNA</name>
        <dbReference type="ChEBI" id="CHEBI:17843"/>
    </ligand>
</feature>
<evidence type="ECO:0000256" key="3">
    <source>
        <dbReference type="ARBA" id="ARBA00022801"/>
    </source>
</evidence>
<dbReference type="SUPFAM" id="SSF53178">
    <property type="entry name" value="Peptidyl-tRNA hydrolase-like"/>
    <property type="match status" value="1"/>
</dbReference>